<dbReference type="InterPro" id="IPR050463">
    <property type="entry name" value="Gfo/Idh/MocA_oxidrdct_glycsds"/>
</dbReference>
<dbReference type="SUPFAM" id="SSF51735">
    <property type="entry name" value="NAD(P)-binding Rossmann-fold domains"/>
    <property type="match status" value="1"/>
</dbReference>
<dbReference type="EMBL" id="FNEK01000015">
    <property type="protein sequence ID" value="SDJ32011.1"/>
    <property type="molecule type" value="Genomic_DNA"/>
</dbReference>
<gene>
    <name evidence="4" type="ORF">SAMN04488026_101586</name>
</gene>
<dbReference type="RefSeq" id="WP_093154266.1">
    <property type="nucleotide sequence ID" value="NZ_FNEK01000015.1"/>
</dbReference>
<evidence type="ECO:0000313" key="4">
    <source>
        <dbReference type="EMBL" id="SDJ32011.1"/>
    </source>
</evidence>
<dbReference type="Pfam" id="PF22725">
    <property type="entry name" value="GFO_IDH_MocA_C3"/>
    <property type="match status" value="1"/>
</dbReference>
<protein>
    <submittedName>
        <fullName evidence="4">Predicted dehydrogenase</fullName>
    </submittedName>
</protein>
<dbReference type="GO" id="GO:0000166">
    <property type="term" value="F:nucleotide binding"/>
    <property type="evidence" value="ECO:0007669"/>
    <property type="project" value="InterPro"/>
</dbReference>
<evidence type="ECO:0000256" key="1">
    <source>
        <dbReference type="ARBA" id="ARBA00023002"/>
    </source>
</evidence>
<reference evidence="4 5" key="1">
    <citation type="submission" date="2016-10" db="EMBL/GenBank/DDBJ databases">
        <authorList>
            <person name="de Groot N.N."/>
        </authorList>
    </citation>
    <scope>NUCLEOTIDE SEQUENCE [LARGE SCALE GENOMIC DNA]</scope>
    <source>
        <strain evidence="4 5">DSM 25294</strain>
    </source>
</reference>
<dbReference type="OrthoDB" id="9776544at2"/>
<keyword evidence="5" id="KW-1185">Reference proteome</keyword>
<evidence type="ECO:0000259" key="2">
    <source>
        <dbReference type="Pfam" id="PF01408"/>
    </source>
</evidence>
<name>A0A1G8SS22_9RHOB</name>
<dbReference type="GO" id="GO:0016491">
    <property type="term" value="F:oxidoreductase activity"/>
    <property type="evidence" value="ECO:0007669"/>
    <property type="project" value="UniProtKB-KW"/>
</dbReference>
<sequence>MEKLRVGLIGCGRISDIYLKNCKSFDGLEIVACASLDISESRAKAEQYGIPRATVPEEVIAAPDIDAILNLTIPAAHSEISRAALEAGKHVYSEKPFATDLDEGRAILELGREKGLLVGNAPDTFLGGRWQTVRKLLDSGVIGAPTGVAAFVPTHGVERHHPNPDFYYAKGGGPLLDLGPYYLTALVFCLGPIRRVAGMARKTFPERMIENGPRHGEMMPVEVDTHCLSLMEFESGVIGQMMVSFDVWESETPRLEIYGEDGTICIPDPDPGDGANIFQGPVWYRTRSTSRWTMRPRPKAPAEWSVAENTHGYNFDARGIGLLDMAQAVTEGRQPRASGEMAFHVYEAMEGMLASAETGRFVDMTSRCDRPEPLPEILPEGRI</sequence>
<proteinExistence type="predicted"/>
<dbReference type="PANTHER" id="PTHR43818:SF11">
    <property type="entry name" value="BCDNA.GH03377"/>
    <property type="match status" value="1"/>
</dbReference>
<dbReference type="InterPro" id="IPR055170">
    <property type="entry name" value="GFO_IDH_MocA-like_dom"/>
</dbReference>
<dbReference type="InterPro" id="IPR000683">
    <property type="entry name" value="Gfo/Idh/MocA-like_OxRdtase_N"/>
</dbReference>
<dbReference type="Pfam" id="PF01408">
    <property type="entry name" value="GFO_IDH_MocA"/>
    <property type="match status" value="1"/>
</dbReference>
<dbReference type="SUPFAM" id="SSF55347">
    <property type="entry name" value="Glyceraldehyde-3-phosphate dehydrogenase-like, C-terminal domain"/>
    <property type="match status" value="1"/>
</dbReference>
<feature type="domain" description="GFO/IDH/MocA-like oxidoreductase" evidence="3">
    <location>
        <begin position="130"/>
        <end position="264"/>
    </location>
</feature>
<dbReference type="Gene3D" id="3.40.50.720">
    <property type="entry name" value="NAD(P)-binding Rossmann-like Domain"/>
    <property type="match status" value="1"/>
</dbReference>
<evidence type="ECO:0000313" key="5">
    <source>
        <dbReference type="Proteomes" id="UP000199382"/>
    </source>
</evidence>
<dbReference type="STRING" id="571298.SAMN04488026_101586"/>
<dbReference type="Gene3D" id="3.30.360.10">
    <property type="entry name" value="Dihydrodipicolinate Reductase, domain 2"/>
    <property type="match status" value="1"/>
</dbReference>
<dbReference type="PANTHER" id="PTHR43818">
    <property type="entry name" value="BCDNA.GH03377"/>
    <property type="match status" value="1"/>
</dbReference>
<dbReference type="AlphaFoldDB" id="A0A1G8SS22"/>
<keyword evidence="1" id="KW-0560">Oxidoreductase</keyword>
<feature type="domain" description="Gfo/Idh/MocA-like oxidoreductase N-terminal" evidence="2">
    <location>
        <begin position="4"/>
        <end position="118"/>
    </location>
</feature>
<evidence type="ECO:0000259" key="3">
    <source>
        <dbReference type="Pfam" id="PF22725"/>
    </source>
</evidence>
<organism evidence="4 5">
    <name type="scientific">Aliiruegeria lutimaris</name>
    <dbReference type="NCBI Taxonomy" id="571298"/>
    <lineage>
        <taxon>Bacteria</taxon>
        <taxon>Pseudomonadati</taxon>
        <taxon>Pseudomonadota</taxon>
        <taxon>Alphaproteobacteria</taxon>
        <taxon>Rhodobacterales</taxon>
        <taxon>Roseobacteraceae</taxon>
        <taxon>Aliiruegeria</taxon>
    </lineage>
</organism>
<accession>A0A1G8SS22</accession>
<dbReference type="Proteomes" id="UP000199382">
    <property type="component" value="Unassembled WGS sequence"/>
</dbReference>
<dbReference type="InterPro" id="IPR036291">
    <property type="entry name" value="NAD(P)-bd_dom_sf"/>
</dbReference>